<gene>
    <name evidence="6" type="ORF">KIN20_007950</name>
</gene>
<feature type="region of interest" description="Disordered" evidence="4">
    <location>
        <begin position="307"/>
        <end position="328"/>
    </location>
</feature>
<proteinExistence type="predicted"/>
<dbReference type="GO" id="GO:0031297">
    <property type="term" value="P:replication fork processing"/>
    <property type="evidence" value="ECO:0007669"/>
    <property type="project" value="TreeGrafter"/>
</dbReference>
<evidence type="ECO:0000256" key="3">
    <source>
        <dbReference type="PROSITE-ProRule" id="PRU00175"/>
    </source>
</evidence>
<dbReference type="PANTHER" id="PTHR46569">
    <property type="entry name" value="E3 UBIQUITIN-PROTEIN LIGASE TRAIP"/>
    <property type="match status" value="1"/>
</dbReference>
<evidence type="ECO:0000256" key="4">
    <source>
        <dbReference type="SAM" id="MobiDB-lite"/>
    </source>
</evidence>
<name>A0AAD5MN46_PARTN</name>
<organism evidence="6 7">
    <name type="scientific">Parelaphostrongylus tenuis</name>
    <name type="common">Meningeal worm</name>
    <dbReference type="NCBI Taxonomy" id="148309"/>
    <lineage>
        <taxon>Eukaryota</taxon>
        <taxon>Metazoa</taxon>
        <taxon>Ecdysozoa</taxon>
        <taxon>Nematoda</taxon>
        <taxon>Chromadorea</taxon>
        <taxon>Rhabditida</taxon>
        <taxon>Rhabditina</taxon>
        <taxon>Rhabditomorpha</taxon>
        <taxon>Strongyloidea</taxon>
        <taxon>Metastrongylidae</taxon>
        <taxon>Parelaphostrongylus</taxon>
    </lineage>
</organism>
<keyword evidence="2" id="KW-0862">Zinc</keyword>
<feature type="domain" description="RING-type" evidence="5">
    <location>
        <begin position="18"/>
        <end position="58"/>
    </location>
</feature>
<protein>
    <recommendedName>
        <fullName evidence="5">RING-type domain-containing protein</fullName>
    </recommendedName>
</protein>
<sequence>IFAKIAVHEKMSVGLGLCAICMSTLCSDNVAALHCGHTFHFECVSRWVESSNTCPICRVSTTPRQIIQHLYFTSANELEKHSEDPLMPPRYGMFADGPRKSSVWLEVHELTNALEEEKEICSMFKQKLLMLKSDVSCLQSMKMKEKDIEKSPLLEARIWQLEMMLVDQQRLETALERQRIDCVLVNYENAVDRFVREDGRVDVGQFVIMLRRQLDDARKVQKKLTSDLRFKKELVLLLREKEKKLRTIVKTLNQGLRDVRNAAPMNASSPFNQKLSSVALEQSPLKRDSLGINESVDIDTNVLSSALRSRPNGEPIRKRANATRVPNPQVPKSLRERVLKCCFL</sequence>
<dbReference type="Proteomes" id="UP001196413">
    <property type="component" value="Unassembled WGS sequence"/>
</dbReference>
<dbReference type="InterPro" id="IPR001841">
    <property type="entry name" value="Znf_RING"/>
</dbReference>
<evidence type="ECO:0000313" key="7">
    <source>
        <dbReference type="Proteomes" id="UP001196413"/>
    </source>
</evidence>
<dbReference type="Pfam" id="PF13639">
    <property type="entry name" value="zf-RING_2"/>
    <property type="match status" value="1"/>
</dbReference>
<reference evidence="6" key="1">
    <citation type="submission" date="2021-06" db="EMBL/GenBank/DDBJ databases">
        <title>Parelaphostrongylus tenuis whole genome reference sequence.</title>
        <authorList>
            <person name="Garwood T.J."/>
            <person name="Larsen P.A."/>
            <person name="Fountain-Jones N.M."/>
            <person name="Garbe J.R."/>
            <person name="Macchietto M.G."/>
            <person name="Kania S.A."/>
            <person name="Gerhold R.W."/>
            <person name="Richards J.E."/>
            <person name="Wolf T.M."/>
        </authorList>
    </citation>
    <scope>NUCLEOTIDE SEQUENCE</scope>
    <source>
        <strain evidence="6">MNPRO001-30</strain>
        <tissue evidence="6">Meninges</tissue>
    </source>
</reference>
<evidence type="ECO:0000313" key="6">
    <source>
        <dbReference type="EMBL" id="KAJ1351802.1"/>
    </source>
</evidence>
<dbReference type="SMART" id="SM00184">
    <property type="entry name" value="RING"/>
    <property type="match status" value="1"/>
</dbReference>
<feature type="non-terminal residue" evidence="6">
    <location>
        <position position="344"/>
    </location>
</feature>
<keyword evidence="1 3" id="KW-0863">Zinc-finger</keyword>
<dbReference type="InterPro" id="IPR013083">
    <property type="entry name" value="Znf_RING/FYVE/PHD"/>
</dbReference>
<dbReference type="GO" id="GO:0008270">
    <property type="term" value="F:zinc ion binding"/>
    <property type="evidence" value="ECO:0007669"/>
    <property type="project" value="UniProtKB-KW"/>
</dbReference>
<keyword evidence="1 3" id="KW-0479">Metal-binding</keyword>
<dbReference type="EMBL" id="JAHQIW010001235">
    <property type="protein sequence ID" value="KAJ1351802.1"/>
    <property type="molecule type" value="Genomic_DNA"/>
</dbReference>
<keyword evidence="7" id="KW-1185">Reference proteome</keyword>
<dbReference type="GO" id="GO:0090734">
    <property type="term" value="C:site of DNA damage"/>
    <property type="evidence" value="ECO:0007669"/>
    <property type="project" value="TreeGrafter"/>
</dbReference>
<dbReference type="PROSITE" id="PS50089">
    <property type="entry name" value="ZF_RING_2"/>
    <property type="match status" value="1"/>
</dbReference>
<evidence type="ECO:0000256" key="1">
    <source>
        <dbReference type="ARBA" id="ARBA00022771"/>
    </source>
</evidence>
<evidence type="ECO:0000259" key="5">
    <source>
        <dbReference type="PROSITE" id="PS50089"/>
    </source>
</evidence>
<dbReference type="GO" id="GO:0061630">
    <property type="term" value="F:ubiquitin protein ligase activity"/>
    <property type="evidence" value="ECO:0007669"/>
    <property type="project" value="TreeGrafter"/>
</dbReference>
<accession>A0AAD5MN46</accession>
<dbReference type="InterPro" id="IPR052639">
    <property type="entry name" value="TRAIP_ubiq-protein_ligase"/>
</dbReference>
<comment type="caution">
    <text evidence="6">The sequence shown here is derived from an EMBL/GenBank/DDBJ whole genome shotgun (WGS) entry which is preliminary data.</text>
</comment>
<dbReference type="Gene3D" id="3.30.40.10">
    <property type="entry name" value="Zinc/RING finger domain, C3HC4 (zinc finger)"/>
    <property type="match status" value="1"/>
</dbReference>
<dbReference type="SUPFAM" id="SSF57850">
    <property type="entry name" value="RING/U-box"/>
    <property type="match status" value="1"/>
</dbReference>
<evidence type="ECO:0000256" key="2">
    <source>
        <dbReference type="ARBA" id="ARBA00022833"/>
    </source>
</evidence>
<dbReference type="GO" id="GO:0005634">
    <property type="term" value="C:nucleus"/>
    <property type="evidence" value="ECO:0007669"/>
    <property type="project" value="TreeGrafter"/>
</dbReference>
<dbReference type="PANTHER" id="PTHR46569:SF1">
    <property type="entry name" value="E3 UBIQUITIN-PROTEIN LIGASE RFWD3-RELATED"/>
    <property type="match status" value="1"/>
</dbReference>
<dbReference type="AlphaFoldDB" id="A0AAD5MN46"/>
<dbReference type="GO" id="GO:0016567">
    <property type="term" value="P:protein ubiquitination"/>
    <property type="evidence" value="ECO:0007669"/>
    <property type="project" value="TreeGrafter"/>
</dbReference>